<dbReference type="AlphaFoldDB" id="A0A426WX89"/>
<evidence type="ECO:0000313" key="2">
    <source>
        <dbReference type="EMBL" id="RRT31818.1"/>
    </source>
</evidence>
<gene>
    <name evidence="2" type="ORF">B296_00057583</name>
</gene>
<evidence type="ECO:0000256" key="1">
    <source>
        <dbReference type="SAM" id="SignalP"/>
    </source>
</evidence>
<keyword evidence="1" id="KW-0732">Signal</keyword>
<name>A0A426WX89_ENSVE</name>
<accession>A0A426WX89</accession>
<feature type="signal peptide" evidence="1">
    <location>
        <begin position="1"/>
        <end position="18"/>
    </location>
</feature>
<proteinExistence type="predicted"/>
<protein>
    <submittedName>
        <fullName evidence="2">Uncharacterized protein</fullName>
    </submittedName>
</protein>
<reference evidence="2 3" key="1">
    <citation type="journal article" date="2014" name="Agronomy (Basel)">
        <title>A Draft Genome Sequence for Ensete ventricosum, the Drought-Tolerant Tree Against Hunger.</title>
        <authorList>
            <person name="Harrison J."/>
            <person name="Moore K.A."/>
            <person name="Paszkiewicz K."/>
            <person name="Jones T."/>
            <person name="Grant M."/>
            <person name="Ambacheew D."/>
            <person name="Muzemil S."/>
            <person name="Studholme D.J."/>
        </authorList>
    </citation>
    <scope>NUCLEOTIDE SEQUENCE [LARGE SCALE GENOMIC DNA]</scope>
</reference>
<organism evidence="2 3">
    <name type="scientific">Ensete ventricosum</name>
    <name type="common">Abyssinian banana</name>
    <name type="synonym">Musa ensete</name>
    <dbReference type="NCBI Taxonomy" id="4639"/>
    <lineage>
        <taxon>Eukaryota</taxon>
        <taxon>Viridiplantae</taxon>
        <taxon>Streptophyta</taxon>
        <taxon>Embryophyta</taxon>
        <taxon>Tracheophyta</taxon>
        <taxon>Spermatophyta</taxon>
        <taxon>Magnoliopsida</taxon>
        <taxon>Liliopsida</taxon>
        <taxon>Zingiberales</taxon>
        <taxon>Musaceae</taxon>
        <taxon>Ensete</taxon>
    </lineage>
</organism>
<feature type="chain" id="PRO_5019150959" evidence="1">
    <location>
        <begin position="19"/>
        <end position="219"/>
    </location>
</feature>
<comment type="caution">
    <text evidence="2">The sequence shown here is derived from an EMBL/GenBank/DDBJ whole genome shotgun (WGS) entry which is preliminary data.</text>
</comment>
<dbReference type="EMBL" id="AMZH03035759">
    <property type="protein sequence ID" value="RRT31818.1"/>
    <property type="molecule type" value="Genomic_DNA"/>
</dbReference>
<sequence>MPSYFVVASMVLSVRCTACLLPLRKVGLAPPYLCQVDRMTADPPMLVSGRAQSRRVSHIVGPAVRGRRDVTARSTFIISHGNLCKDIDLWMSRNPIDSVPLHTNLVMDGLPPVYSPHIHCFVSTDGGNRSFAEALLPAPCNNVSCEGIDPIYSLPTLTCTVSGIYTQEDFYEKPSPFFFFFSLFKSVVVYSCCLNWVDAGWNFDEHRIADFKVYEVLPP</sequence>
<dbReference type="Proteomes" id="UP000287651">
    <property type="component" value="Unassembled WGS sequence"/>
</dbReference>
<evidence type="ECO:0000313" key="3">
    <source>
        <dbReference type="Proteomes" id="UP000287651"/>
    </source>
</evidence>